<keyword evidence="8" id="KW-0479">Metal-binding</keyword>
<reference evidence="14" key="1">
    <citation type="submission" date="2021-03" db="EMBL/GenBank/DDBJ databases">
        <title>Comparative genomics and phylogenomic investigation of the class Geoglossomycetes provide insights into ecological specialization and systematics.</title>
        <authorList>
            <person name="Melie T."/>
            <person name="Pirro S."/>
            <person name="Miller A.N."/>
            <person name="Quandt A."/>
        </authorList>
    </citation>
    <scope>NUCLEOTIDE SEQUENCE</scope>
    <source>
        <strain evidence="14">GBOQ0MN5Z8</strain>
    </source>
</reference>
<dbReference type="EMBL" id="JAGHQL010000072">
    <property type="protein sequence ID" value="KAH0541645.1"/>
    <property type="molecule type" value="Genomic_DNA"/>
</dbReference>
<comment type="pathway">
    <text evidence="4">Protein modification; peptidyl-diphthamide biosynthesis.</text>
</comment>
<keyword evidence="11" id="KW-0539">Nucleus</keyword>
<dbReference type="SMART" id="SM00271">
    <property type="entry name" value="DnaJ"/>
    <property type="match status" value="1"/>
</dbReference>
<evidence type="ECO:0000256" key="8">
    <source>
        <dbReference type="ARBA" id="ARBA00022723"/>
    </source>
</evidence>
<feature type="domain" description="J" evidence="12">
    <location>
        <begin position="11"/>
        <end position="87"/>
    </location>
</feature>
<dbReference type="GO" id="GO:0017183">
    <property type="term" value="P:protein histidyl modification to diphthamide"/>
    <property type="evidence" value="ECO:0007669"/>
    <property type="project" value="InterPro"/>
</dbReference>
<comment type="function">
    <text evidence="1">Required for the first step of diphthamide biosynthesis, the transfer of 3-amino-3-carboxypropyl from S-adenosyl-L-methionine to a histidine residue. Diphthamide is a post-translational modification of histidine which occurs in elongation factor 2.</text>
</comment>
<protein>
    <recommendedName>
        <fullName evidence="6">Diphthamide biosynthesis protein 4</fullName>
    </recommendedName>
</protein>
<dbReference type="PROSITE" id="PS51074">
    <property type="entry name" value="DPH_MB"/>
    <property type="match status" value="1"/>
</dbReference>
<comment type="caution">
    <text evidence="14">The sequence shown here is derived from an EMBL/GenBank/DDBJ whole genome shotgun (WGS) entry which is preliminary data.</text>
</comment>
<evidence type="ECO:0000259" key="12">
    <source>
        <dbReference type="PROSITE" id="PS50076"/>
    </source>
</evidence>
<evidence type="ECO:0000256" key="6">
    <source>
        <dbReference type="ARBA" id="ARBA00021797"/>
    </source>
</evidence>
<dbReference type="Gene3D" id="3.10.660.10">
    <property type="entry name" value="DPH Zinc finger"/>
    <property type="match status" value="1"/>
</dbReference>
<keyword evidence="9" id="KW-0862">Zinc</keyword>
<dbReference type="InterPro" id="IPR036671">
    <property type="entry name" value="DPH_MB_sf"/>
</dbReference>
<dbReference type="Pfam" id="PF05207">
    <property type="entry name" value="Zn_ribbon_CSL"/>
    <property type="match status" value="1"/>
</dbReference>
<dbReference type="InterPro" id="IPR036869">
    <property type="entry name" value="J_dom_sf"/>
</dbReference>
<dbReference type="InterPro" id="IPR001623">
    <property type="entry name" value="DnaJ_domain"/>
</dbReference>
<evidence type="ECO:0000256" key="7">
    <source>
        <dbReference type="ARBA" id="ARBA00022490"/>
    </source>
</evidence>
<dbReference type="PANTHER" id="PTHR21454">
    <property type="entry name" value="DPH3 HOMOLOG-RELATED"/>
    <property type="match status" value="1"/>
</dbReference>
<comment type="subcellular location">
    <subcellularLocation>
        <location evidence="3">Cytoplasm</location>
    </subcellularLocation>
    <subcellularLocation>
        <location evidence="2">Nucleus</location>
    </subcellularLocation>
</comment>
<evidence type="ECO:0000256" key="1">
    <source>
        <dbReference type="ARBA" id="ARBA00003474"/>
    </source>
</evidence>
<feature type="domain" description="DPH-type MB" evidence="13">
    <location>
        <begin position="111"/>
        <end position="173"/>
    </location>
</feature>
<dbReference type="CDD" id="cd06257">
    <property type="entry name" value="DnaJ"/>
    <property type="match status" value="1"/>
</dbReference>
<dbReference type="GO" id="GO:0046872">
    <property type="term" value="F:metal ion binding"/>
    <property type="evidence" value="ECO:0007669"/>
    <property type="project" value="UniProtKB-KW"/>
</dbReference>
<organism evidence="14 15">
    <name type="scientific">Glutinoglossum americanum</name>
    <dbReference type="NCBI Taxonomy" id="1670608"/>
    <lineage>
        <taxon>Eukaryota</taxon>
        <taxon>Fungi</taxon>
        <taxon>Dikarya</taxon>
        <taxon>Ascomycota</taxon>
        <taxon>Pezizomycotina</taxon>
        <taxon>Geoglossomycetes</taxon>
        <taxon>Geoglossales</taxon>
        <taxon>Geoglossaceae</taxon>
        <taxon>Glutinoglossum</taxon>
    </lineage>
</organism>
<proteinExistence type="inferred from homology"/>
<dbReference type="PROSITE" id="PS50076">
    <property type="entry name" value="DNAJ_2"/>
    <property type="match status" value="1"/>
</dbReference>
<evidence type="ECO:0000259" key="13">
    <source>
        <dbReference type="PROSITE" id="PS51074"/>
    </source>
</evidence>
<accession>A0A9P8HXE4</accession>
<dbReference type="InterPro" id="IPR007872">
    <property type="entry name" value="DPH_MB_dom"/>
</dbReference>
<dbReference type="Pfam" id="PF00226">
    <property type="entry name" value="DnaJ"/>
    <property type="match status" value="1"/>
</dbReference>
<dbReference type="Proteomes" id="UP000698800">
    <property type="component" value="Unassembled WGS sequence"/>
</dbReference>
<dbReference type="SUPFAM" id="SSF46565">
    <property type="entry name" value="Chaperone J-domain"/>
    <property type="match status" value="1"/>
</dbReference>
<dbReference type="Gene3D" id="1.10.287.110">
    <property type="entry name" value="DnaJ domain"/>
    <property type="match status" value="1"/>
</dbReference>
<dbReference type="PANTHER" id="PTHR21454:SF46">
    <property type="entry name" value="DIPHTHAMIDE BIOSYNTHESIS PROTEIN 4"/>
    <property type="match status" value="1"/>
</dbReference>
<evidence type="ECO:0000256" key="2">
    <source>
        <dbReference type="ARBA" id="ARBA00004123"/>
    </source>
</evidence>
<evidence type="ECO:0000313" key="15">
    <source>
        <dbReference type="Proteomes" id="UP000698800"/>
    </source>
</evidence>
<name>A0A9P8HXE4_9PEZI</name>
<evidence type="ECO:0000256" key="11">
    <source>
        <dbReference type="ARBA" id="ARBA00023242"/>
    </source>
</evidence>
<dbReference type="GO" id="GO:0005634">
    <property type="term" value="C:nucleus"/>
    <property type="evidence" value="ECO:0007669"/>
    <property type="project" value="UniProtKB-SubCell"/>
</dbReference>
<comment type="similarity">
    <text evidence="5">Belongs to the DPH4 family.</text>
</comment>
<gene>
    <name evidence="14" type="ORF">FGG08_003876</name>
</gene>
<dbReference type="AlphaFoldDB" id="A0A9P8HXE4"/>
<evidence type="ECO:0000313" key="14">
    <source>
        <dbReference type="EMBL" id="KAH0541645.1"/>
    </source>
</evidence>
<keyword evidence="10" id="KW-0408">Iron</keyword>
<evidence type="ECO:0000256" key="10">
    <source>
        <dbReference type="ARBA" id="ARBA00023004"/>
    </source>
</evidence>
<keyword evidence="15" id="KW-1185">Reference proteome</keyword>
<keyword evidence="7" id="KW-0963">Cytoplasm</keyword>
<evidence type="ECO:0000256" key="9">
    <source>
        <dbReference type="ARBA" id="ARBA00022833"/>
    </source>
</evidence>
<evidence type="ECO:0000256" key="5">
    <source>
        <dbReference type="ARBA" id="ARBA00006169"/>
    </source>
</evidence>
<dbReference type="GO" id="GO:0005737">
    <property type="term" value="C:cytoplasm"/>
    <property type="evidence" value="ECO:0007669"/>
    <property type="project" value="UniProtKB-SubCell"/>
</dbReference>
<sequence>MTKRQPVRTPTYYELLDLQPSPLGSQPSPQDVKLAYRRALLLHHPDKSHAPISGGSPQQQKHTIDEITLAFKTLSDPTTRAEYDLRLSLEQPTAPHPLARLEGSGDSFRSGLETVDLDDLEFDEEHEAWHRSCRCGDERGFSVSGDQLAEEAINGEIITGCRGCSLWLRVQFEVLEEEPKESKERRNP</sequence>
<evidence type="ECO:0000256" key="4">
    <source>
        <dbReference type="ARBA" id="ARBA00005156"/>
    </source>
</evidence>
<dbReference type="InterPro" id="IPR044248">
    <property type="entry name" value="DPH3/4-like"/>
</dbReference>
<dbReference type="OrthoDB" id="445556at2759"/>
<dbReference type="SUPFAM" id="SSF144217">
    <property type="entry name" value="CSL zinc finger"/>
    <property type="match status" value="1"/>
</dbReference>
<evidence type="ECO:0000256" key="3">
    <source>
        <dbReference type="ARBA" id="ARBA00004496"/>
    </source>
</evidence>